<protein>
    <submittedName>
        <fullName evidence="1">33 kDa chaperonin</fullName>
    </submittedName>
</protein>
<accession>A0AAE1LSD0</accession>
<name>A0AAE1LSD0_9NEOP</name>
<reference evidence="1" key="2">
    <citation type="journal article" date="2023" name="BMC Genomics">
        <title>Pest status, molecular evolution, and epigenetic factors derived from the genome assembly of Frankliniella fusca, a thysanopteran phytovirus vector.</title>
        <authorList>
            <person name="Catto M.A."/>
            <person name="Labadie P.E."/>
            <person name="Jacobson A.L."/>
            <person name="Kennedy G.G."/>
            <person name="Srinivasan R."/>
            <person name="Hunt B.G."/>
        </authorList>
    </citation>
    <scope>NUCLEOTIDE SEQUENCE</scope>
    <source>
        <strain evidence="1">PL_HMW_Pooled</strain>
    </source>
</reference>
<dbReference type="EMBL" id="JAHWGI010001337">
    <property type="protein sequence ID" value="KAK3928582.1"/>
    <property type="molecule type" value="Genomic_DNA"/>
</dbReference>
<sequence length="27" mass="3278">MFYFVRSASLETRMISRSAQFGKYMRN</sequence>
<dbReference type="Proteomes" id="UP001219518">
    <property type="component" value="Unassembled WGS sequence"/>
</dbReference>
<gene>
    <name evidence="1" type="ORF">KUF71_016829</name>
</gene>
<comment type="caution">
    <text evidence="1">The sequence shown here is derived from an EMBL/GenBank/DDBJ whole genome shotgun (WGS) entry which is preliminary data.</text>
</comment>
<evidence type="ECO:0000313" key="2">
    <source>
        <dbReference type="Proteomes" id="UP001219518"/>
    </source>
</evidence>
<proteinExistence type="predicted"/>
<reference evidence="1" key="1">
    <citation type="submission" date="2021-07" db="EMBL/GenBank/DDBJ databases">
        <authorList>
            <person name="Catto M.A."/>
            <person name="Jacobson A."/>
            <person name="Kennedy G."/>
            <person name="Labadie P."/>
            <person name="Hunt B.G."/>
            <person name="Srinivasan R."/>
        </authorList>
    </citation>
    <scope>NUCLEOTIDE SEQUENCE</scope>
    <source>
        <strain evidence="1">PL_HMW_Pooled</strain>
        <tissue evidence="1">Head</tissue>
    </source>
</reference>
<organism evidence="1 2">
    <name type="scientific">Frankliniella fusca</name>
    <dbReference type="NCBI Taxonomy" id="407009"/>
    <lineage>
        <taxon>Eukaryota</taxon>
        <taxon>Metazoa</taxon>
        <taxon>Ecdysozoa</taxon>
        <taxon>Arthropoda</taxon>
        <taxon>Hexapoda</taxon>
        <taxon>Insecta</taxon>
        <taxon>Pterygota</taxon>
        <taxon>Neoptera</taxon>
        <taxon>Paraneoptera</taxon>
        <taxon>Thysanoptera</taxon>
        <taxon>Terebrantia</taxon>
        <taxon>Thripoidea</taxon>
        <taxon>Thripidae</taxon>
        <taxon>Frankliniella</taxon>
    </lineage>
</organism>
<keyword evidence="2" id="KW-1185">Reference proteome</keyword>
<dbReference type="AlphaFoldDB" id="A0AAE1LSD0"/>
<evidence type="ECO:0000313" key="1">
    <source>
        <dbReference type="EMBL" id="KAK3928582.1"/>
    </source>
</evidence>